<protein>
    <submittedName>
        <fullName evidence="8">FUSC family protein</fullName>
    </submittedName>
</protein>
<feature type="transmembrane region" description="Helical" evidence="6">
    <location>
        <begin position="352"/>
        <end position="379"/>
    </location>
</feature>
<evidence type="ECO:0000256" key="6">
    <source>
        <dbReference type="SAM" id="Phobius"/>
    </source>
</evidence>
<dbReference type="EMBL" id="JBFASG010000005">
    <property type="protein sequence ID" value="MEV4922635.1"/>
    <property type="molecule type" value="Genomic_DNA"/>
</dbReference>
<sequence>MVRRPALPGTLHAAFRLGRPADIRHKSALSAVVAMAVPDAALLAAGRLDLALYTSAGALCALYGHDRPYADRARALALVVLGMTAGVGTGLVAAALTRSPAVLVLVAAALAAVQKTVCDATRTGPPGNIVLTFVSASACFVPQRAADLPLHLGLTLACGLWAWLVCMAPALVRPHGPDRIAAARALEAAARAVRADAAAAPRARHAAWQALLRAPAQVRAHVHGGLVRTEPDARGGHGRPAAPGAVQDTAPHPAPDAGRWEAWARDLRKGRALPGDAPAAPGPGALSPPPLRLRPHLPAGARVLTGSALAGWASLACSVGHPYWAVVTAASVIQANSALSWHRALQRTLGNLLGVLLFAALVPVVRTGAVAMVLTALALQAGAEALISRNYWLGTVCVTPMALLLTEFGGSHPARELVGDRWTDTLVGAATGLLACALVGNRRAADRVEAAVARVDGARAAALAVPAGADRDRETARDRLAAALVELREAADTAAGEWRWTPPAERVARAERDGHRALASLVRGHAPGGAAAF</sequence>
<evidence type="ECO:0000256" key="4">
    <source>
        <dbReference type="ARBA" id="ARBA00023136"/>
    </source>
</evidence>
<feature type="transmembrane region" description="Helical" evidence="6">
    <location>
        <begin position="75"/>
        <end position="95"/>
    </location>
</feature>
<feature type="region of interest" description="Disordered" evidence="5">
    <location>
        <begin position="228"/>
        <end position="257"/>
    </location>
</feature>
<dbReference type="InterPro" id="IPR049453">
    <property type="entry name" value="Memb_transporter_dom"/>
</dbReference>
<feature type="domain" description="Integral membrane bound transporter" evidence="7">
    <location>
        <begin position="309"/>
        <end position="434"/>
    </location>
</feature>
<proteinExistence type="predicted"/>
<keyword evidence="3 6" id="KW-1133">Transmembrane helix</keyword>
<keyword evidence="9" id="KW-1185">Reference proteome</keyword>
<comment type="caution">
    <text evidence="8">The sequence shown here is derived from an EMBL/GenBank/DDBJ whole genome shotgun (WGS) entry which is preliminary data.</text>
</comment>
<organism evidence="8 9">
    <name type="scientific">Streptomyces roseoverticillatus</name>
    <dbReference type="NCBI Taxonomy" id="66429"/>
    <lineage>
        <taxon>Bacteria</taxon>
        <taxon>Bacillati</taxon>
        <taxon>Actinomycetota</taxon>
        <taxon>Actinomycetes</taxon>
        <taxon>Kitasatosporales</taxon>
        <taxon>Streptomycetaceae</taxon>
        <taxon>Streptomyces</taxon>
    </lineage>
</organism>
<reference evidence="8 9" key="1">
    <citation type="submission" date="2024-06" db="EMBL/GenBank/DDBJ databases">
        <title>The Natural Products Discovery Center: Release of the First 8490 Sequenced Strains for Exploring Actinobacteria Biosynthetic Diversity.</title>
        <authorList>
            <person name="Kalkreuter E."/>
            <person name="Kautsar S.A."/>
            <person name="Yang D."/>
            <person name="Bader C.D."/>
            <person name="Teijaro C.N."/>
            <person name="Fluegel L."/>
            <person name="Davis C.M."/>
            <person name="Simpson J.R."/>
            <person name="Lauterbach L."/>
            <person name="Steele A.D."/>
            <person name="Gui C."/>
            <person name="Meng S."/>
            <person name="Li G."/>
            <person name="Viehrig K."/>
            <person name="Ye F."/>
            <person name="Su P."/>
            <person name="Kiefer A.F."/>
            <person name="Nichols A."/>
            <person name="Cepeda A.J."/>
            <person name="Yan W."/>
            <person name="Fan B."/>
            <person name="Jiang Y."/>
            <person name="Adhikari A."/>
            <person name="Zheng C.-J."/>
            <person name="Schuster L."/>
            <person name="Cowan T.M."/>
            <person name="Smanski M.J."/>
            <person name="Chevrette M.G."/>
            <person name="De Carvalho L.P.S."/>
            <person name="Shen B."/>
        </authorList>
    </citation>
    <scope>NUCLEOTIDE SEQUENCE [LARGE SCALE GENOMIC DNA]</scope>
    <source>
        <strain evidence="8 9">NPDC053791</strain>
    </source>
</reference>
<feature type="transmembrane region" description="Helical" evidence="6">
    <location>
        <begin position="152"/>
        <end position="172"/>
    </location>
</feature>
<accession>A0ABV3IQW3</accession>
<dbReference type="Pfam" id="PF13515">
    <property type="entry name" value="FUSC_2"/>
    <property type="match status" value="1"/>
</dbReference>
<evidence type="ECO:0000313" key="8">
    <source>
        <dbReference type="EMBL" id="MEV4922635.1"/>
    </source>
</evidence>
<dbReference type="Proteomes" id="UP001552479">
    <property type="component" value="Unassembled WGS sequence"/>
</dbReference>
<evidence type="ECO:0000256" key="1">
    <source>
        <dbReference type="ARBA" id="ARBA00004141"/>
    </source>
</evidence>
<evidence type="ECO:0000313" key="9">
    <source>
        <dbReference type="Proteomes" id="UP001552479"/>
    </source>
</evidence>
<comment type="subcellular location">
    <subcellularLocation>
        <location evidence="1">Membrane</location>
        <topology evidence="1">Multi-pass membrane protein</topology>
    </subcellularLocation>
</comment>
<evidence type="ECO:0000256" key="2">
    <source>
        <dbReference type="ARBA" id="ARBA00022692"/>
    </source>
</evidence>
<keyword evidence="4 6" id="KW-0472">Membrane</keyword>
<keyword evidence="2 6" id="KW-0812">Transmembrane</keyword>
<evidence type="ECO:0000259" key="7">
    <source>
        <dbReference type="Pfam" id="PF13515"/>
    </source>
</evidence>
<evidence type="ECO:0000256" key="5">
    <source>
        <dbReference type="SAM" id="MobiDB-lite"/>
    </source>
</evidence>
<evidence type="ECO:0000256" key="3">
    <source>
        <dbReference type="ARBA" id="ARBA00022989"/>
    </source>
</evidence>
<gene>
    <name evidence="8" type="ORF">AB0L03_07225</name>
</gene>
<name>A0ABV3IQW3_9ACTN</name>
<dbReference type="RefSeq" id="WP_366087145.1">
    <property type="nucleotide sequence ID" value="NZ_JBFASG010000005.1"/>
</dbReference>